<protein>
    <submittedName>
        <fullName evidence="2">Uncharacterized protein</fullName>
    </submittedName>
</protein>
<feature type="compositionally biased region" description="Polar residues" evidence="1">
    <location>
        <begin position="459"/>
        <end position="468"/>
    </location>
</feature>
<feature type="region of interest" description="Disordered" evidence="1">
    <location>
        <begin position="457"/>
        <end position="660"/>
    </location>
</feature>
<feature type="region of interest" description="Disordered" evidence="1">
    <location>
        <begin position="1"/>
        <end position="287"/>
    </location>
</feature>
<evidence type="ECO:0000256" key="1">
    <source>
        <dbReference type="SAM" id="MobiDB-lite"/>
    </source>
</evidence>
<feature type="compositionally biased region" description="Low complexity" evidence="1">
    <location>
        <begin position="1124"/>
        <end position="1153"/>
    </location>
</feature>
<evidence type="ECO:0000313" key="2">
    <source>
        <dbReference type="EMBL" id="PWN33611.1"/>
    </source>
</evidence>
<dbReference type="EMBL" id="KZ819604">
    <property type="protein sequence ID" value="PWN33611.1"/>
    <property type="molecule type" value="Genomic_DNA"/>
</dbReference>
<feature type="region of interest" description="Disordered" evidence="1">
    <location>
        <begin position="311"/>
        <end position="437"/>
    </location>
</feature>
<feature type="compositionally biased region" description="Polar residues" evidence="1">
    <location>
        <begin position="243"/>
        <end position="254"/>
    </location>
</feature>
<name>A0A316VCA6_9BASI</name>
<feature type="region of interest" description="Disordered" evidence="1">
    <location>
        <begin position="977"/>
        <end position="1096"/>
    </location>
</feature>
<feature type="compositionally biased region" description="Basic and acidic residues" evidence="1">
    <location>
        <begin position="149"/>
        <end position="166"/>
    </location>
</feature>
<feature type="compositionally biased region" description="Polar residues" evidence="1">
    <location>
        <begin position="1051"/>
        <end position="1061"/>
    </location>
</feature>
<dbReference type="Proteomes" id="UP000245771">
    <property type="component" value="Unassembled WGS sequence"/>
</dbReference>
<accession>A0A316VCA6</accession>
<feature type="compositionally biased region" description="Low complexity" evidence="1">
    <location>
        <begin position="1160"/>
        <end position="1173"/>
    </location>
</feature>
<dbReference type="OrthoDB" id="3362023at2759"/>
<feature type="compositionally biased region" description="Low complexity" evidence="1">
    <location>
        <begin position="1033"/>
        <end position="1050"/>
    </location>
</feature>
<feature type="region of interest" description="Disordered" evidence="1">
    <location>
        <begin position="779"/>
        <end position="862"/>
    </location>
</feature>
<keyword evidence="3" id="KW-1185">Reference proteome</keyword>
<feature type="region of interest" description="Disordered" evidence="1">
    <location>
        <begin position="874"/>
        <end position="893"/>
    </location>
</feature>
<feature type="compositionally biased region" description="Polar residues" evidence="1">
    <location>
        <begin position="1"/>
        <end position="14"/>
    </location>
</feature>
<organism evidence="2 3">
    <name type="scientific">Meira miltonrushii</name>
    <dbReference type="NCBI Taxonomy" id="1280837"/>
    <lineage>
        <taxon>Eukaryota</taxon>
        <taxon>Fungi</taxon>
        <taxon>Dikarya</taxon>
        <taxon>Basidiomycota</taxon>
        <taxon>Ustilaginomycotina</taxon>
        <taxon>Exobasidiomycetes</taxon>
        <taxon>Exobasidiales</taxon>
        <taxon>Brachybasidiaceae</taxon>
        <taxon>Meira</taxon>
    </lineage>
</organism>
<proteinExistence type="predicted"/>
<gene>
    <name evidence="2" type="ORF">FA14DRAFT_190746</name>
</gene>
<feature type="compositionally biased region" description="Polar residues" evidence="1">
    <location>
        <begin position="212"/>
        <end position="224"/>
    </location>
</feature>
<feature type="compositionally biased region" description="Low complexity" evidence="1">
    <location>
        <begin position="257"/>
        <end position="276"/>
    </location>
</feature>
<dbReference type="InParanoid" id="A0A316VCA6"/>
<feature type="compositionally biased region" description="Low complexity" evidence="1">
    <location>
        <begin position="317"/>
        <end position="330"/>
    </location>
</feature>
<feature type="compositionally biased region" description="Basic and acidic residues" evidence="1">
    <location>
        <begin position="1221"/>
        <end position="1232"/>
    </location>
</feature>
<feature type="compositionally biased region" description="Polar residues" evidence="1">
    <location>
        <begin position="1015"/>
        <end position="1031"/>
    </location>
</feature>
<sequence length="1282" mass="136629">MVSFSTSPSQSFWTPMQHGVDSNGYLPSSPGVGGEIGDQSTESKASRQRRGSSPGKRALNWFRSRSASPASINHVEDGPSSPSSFVVRKVTKQPGGVSHITDVHGSPADEHVHQPGYPYQQVKSRPISLGVPPGGPGGGTGYGTARSTNDGRPEPERQEQPFERGRSRSKSPNRPPSPGAIHAGAFRGGRIAPGPLSYRQAAEQHEEMLAKKQSNQGKRLSDTPSLRDVSAATPSGPRISPFPTGSGQFSTSPHPTSPLAGSAAAPAVSNVSAQANESPSRFSMPVHIPPGSGLPPVIPLEGIPSPVKIPYSPNRVGASPLGSASPAGSPGYFGGASHEDRNSSQPGSPHFASKWFKGIFGKSPRLEDRDDGIYSNEGSWMRQSMSADGKSPNHAMMQQNPNAWSDGLPLAGSGARDQRDPRRDSVEAEALARKKHSMMMAARIEDEHRNRLISGEHAPQNQQTSMDATNAAPKQWLPHQVIGDAPLSQEPEQWDPPQSKSPPGRKPAPRFTAQDLEAMSQKEREQVATEVDPEDRLSKLEGKLTPAQQIIAETRSRMSTLDDEFAKGQLSQSAKGKQSINTQVQRGFDTNRRSSNGGERPPTLPTKSPHASEVQQSTPEVNNTVTKESKPVQTAPRQPAPRTLSNAGPSGLTAGTGPMPKDMPMSHALQEMMVRFYRFERYAVPLMRSLEGRLIDIERDNQMALNGDGMSANSARDREMDRWVGQMTKLMRHEVGQLQAATHELRGSRELLAAVAKNQGVGTTSSGFLSSQSPAPINTTVVQSGEGKGVSAANEPVKVPSDLSRNLSGDARRGTNASSSSFKSAVPKPENIVAPASNASPNGRKRYTHALGRPMQDGKISPLVSPKKEIDQLIPETPASPSPSDISSASRRTVSIDERLRALMVDKSRSPSLNTQDANSSLKSGMSLHGAANQFGSRDESISDDTSFEKIPMPKRNASVKIGDDYQFVMARGDSKASATSASGQSSEDVMVKTTDDESDDVSVVPDLSTKRSQHLQTPSNFSTQTDTTIKPSIAQQQQQQSVKRQSSLSVNSRAISTPTSPGRMPLSPNLTGNSLRLATPTRQGSTSPISMVPNETNIKTATHASNGLRARAQSYLQNAEQPSNSSSSGGLSSANISASNSSSWNRISNSSSPQPPSSPSKAQPLKSSSSSNVLRDRTLNGSGDIASKVQFPSPTSEEAVSVRPLNFKKSAHSIKSTGQRSDRADSSEEKSAGPLTPGKFDTIKGNTIKSSLSTAANSTVSTPSRPSIKDRVAFFDSAQKV</sequence>
<feature type="compositionally biased region" description="Polar residues" evidence="1">
    <location>
        <begin position="376"/>
        <end position="386"/>
    </location>
</feature>
<dbReference type="GeneID" id="37023596"/>
<feature type="compositionally biased region" description="Polar residues" evidence="1">
    <location>
        <begin position="1069"/>
        <end position="1096"/>
    </location>
</feature>
<dbReference type="RefSeq" id="XP_025353913.1">
    <property type="nucleotide sequence ID" value="XM_025501815.1"/>
</dbReference>
<evidence type="ECO:0000313" key="3">
    <source>
        <dbReference type="Proteomes" id="UP000245771"/>
    </source>
</evidence>
<feature type="region of interest" description="Disordered" evidence="1">
    <location>
        <begin position="1118"/>
        <end position="1245"/>
    </location>
</feature>
<reference evidence="2 3" key="1">
    <citation type="journal article" date="2018" name="Mol. Biol. Evol.">
        <title>Broad Genomic Sampling Reveals a Smut Pathogenic Ancestry of the Fungal Clade Ustilaginomycotina.</title>
        <authorList>
            <person name="Kijpornyongpan T."/>
            <person name="Mondo S.J."/>
            <person name="Barry K."/>
            <person name="Sandor L."/>
            <person name="Lee J."/>
            <person name="Lipzen A."/>
            <person name="Pangilinan J."/>
            <person name="LaButti K."/>
            <person name="Hainaut M."/>
            <person name="Henrissat B."/>
            <person name="Grigoriev I.V."/>
            <person name="Spatafora J.W."/>
            <person name="Aime M.C."/>
        </authorList>
    </citation>
    <scope>NUCLEOTIDE SEQUENCE [LARGE SCALE GENOMIC DNA]</scope>
    <source>
        <strain evidence="2 3">MCA 3882</strain>
    </source>
</reference>
<feature type="compositionally biased region" description="Basic and acidic residues" evidence="1">
    <location>
        <begin position="416"/>
        <end position="432"/>
    </location>
</feature>
<feature type="compositionally biased region" description="Polar residues" evidence="1">
    <location>
        <begin position="977"/>
        <end position="988"/>
    </location>
</feature>
<feature type="compositionally biased region" description="Polar residues" evidence="1">
    <location>
        <begin position="569"/>
        <end position="585"/>
    </location>
</feature>
<feature type="compositionally biased region" description="Polar residues" evidence="1">
    <location>
        <begin position="613"/>
        <end position="636"/>
    </location>
</feature>